<feature type="domain" description="CUB" evidence="28">
    <location>
        <begin position="2025"/>
        <end position="2142"/>
    </location>
</feature>
<evidence type="ECO:0000256" key="21">
    <source>
        <dbReference type="ARBA" id="ARBA00023285"/>
    </source>
</evidence>
<evidence type="ECO:0000256" key="9">
    <source>
        <dbReference type="ARBA" id="ARBA00022685"/>
    </source>
</evidence>
<accession>A0A0J7KUZ3</accession>
<dbReference type="SUPFAM" id="SSF57196">
    <property type="entry name" value="EGF/Laminin"/>
    <property type="match status" value="5"/>
</dbReference>
<feature type="domain" description="CUB" evidence="28">
    <location>
        <begin position="2145"/>
        <end position="2262"/>
    </location>
</feature>
<dbReference type="GO" id="GO:0031419">
    <property type="term" value="F:cobalamin binding"/>
    <property type="evidence" value="ECO:0007669"/>
    <property type="project" value="UniProtKB-KW"/>
</dbReference>
<evidence type="ECO:0000256" key="5">
    <source>
        <dbReference type="ARBA" id="ARBA00022536"/>
    </source>
</evidence>
<feature type="domain" description="CUB" evidence="28">
    <location>
        <begin position="2383"/>
        <end position="2504"/>
    </location>
</feature>
<dbReference type="STRING" id="67767.A0A0J7KUZ3"/>
<feature type="domain" description="CUB" evidence="28">
    <location>
        <begin position="1778"/>
        <end position="1890"/>
    </location>
</feature>
<keyword evidence="12" id="KW-0967">Endosome</keyword>
<dbReference type="PaxDb" id="67767-A0A0J7KUZ3"/>
<feature type="non-terminal residue" evidence="30">
    <location>
        <position position="2965"/>
    </location>
</feature>
<comment type="function">
    <text evidence="24">Endocytic receptor which plays a role in lipoprotein, vitamin and iron metabolism by facilitating their uptake. Acts together with LRP2 to mediate endocytosis of high-density lipoproteins, GC, hemoglobin, ALB, TF and SCGB1A1. Acts together with AMN to mediate endocytosis of the CBLIF-cobalamin complex. Binds to ALB, MB, Kappa and lambda-light chains, TF, hemoglobin, GC, SCGB1A1, APOA1, high density lipoprotein, and the CBLIF-cobalamin complex. Ligand binding requires calcium. Serves as important transporter in several absorptive epithelia, including intestine, renal proximal tubules and embryonic yolk sac. May play an important role in the development of the peri-implantation embryo through internalization of APOA1 and cholesterol. Binds to LGALS3 at the maternal-fetal interface.</text>
</comment>
<dbReference type="InterPro" id="IPR049883">
    <property type="entry name" value="NOTCH1_EGF-like"/>
</dbReference>
<dbReference type="CDD" id="cd22201">
    <property type="entry name" value="cubilin_NTD"/>
    <property type="match status" value="1"/>
</dbReference>
<dbReference type="GO" id="GO:0005509">
    <property type="term" value="F:calcium ion binding"/>
    <property type="evidence" value="ECO:0007669"/>
    <property type="project" value="InterPro"/>
</dbReference>
<dbReference type="SUPFAM" id="SSF49854">
    <property type="entry name" value="Spermadhesin, CUB domain"/>
    <property type="match status" value="20"/>
</dbReference>
<feature type="disulfide bond" evidence="27">
    <location>
        <begin position="421"/>
        <end position="431"/>
    </location>
</feature>
<keyword evidence="21" id="KW-0170">Cobalt</keyword>
<keyword evidence="9" id="KW-0165">Cleavage on pair of basic residues</keyword>
<feature type="domain" description="CUB" evidence="28">
    <location>
        <begin position="2618"/>
        <end position="2738"/>
    </location>
</feature>
<evidence type="ECO:0000256" key="27">
    <source>
        <dbReference type="PROSITE-ProRule" id="PRU00076"/>
    </source>
</evidence>
<keyword evidence="18" id="KW-0325">Glycoprotein</keyword>
<comment type="subcellular location">
    <subcellularLocation>
        <location evidence="2">Cell membrane</location>
        <topology evidence="2">Peripheral membrane protein</topology>
    </subcellularLocation>
    <subcellularLocation>
        <location evidence="1">Endosome</location>
    </subcellularLocation>
    <subcellularLocation>
        <location evidence="22">Lysosome membrane</location>
        <topology evidence="22">Peripheral membrane protein</topology>
    </subcellularLocation>
</comment>
<dbReference type="FunFam" id="2.60.120.290:FF:000005">
    <property type="entry name" value="Procollagen C-endopeptidase enhancer 1"/>
    <property type="match status" value="3"/>
</dbReference>
<feature type="domain" description="EGF-like" evidence="29">
    <location>
        <begin position="184"/>
        <end position="225"/>
    </location>
</feature>
<feature type="domain" description="CUB" evidence="28">
    <location>
        <begin position="616"/>
        <end position="727"/>
    </location>
</feature>
<keyword evidence="20" id="KW-0458">Lysosome</keyword>
<feature type="domain" description="CUB" evidence="28">
    <location>
        <begin position="1313"/>
        <end position="1425"/>
    </location>
</feature>
<keyword evidence="6" id="KW-0153">Cholesterol metabolism</keyword>
<evidence type="ECO:0000256" key="15">
    <source>
        <dbReference type="ARBA" id="ARBA00023136"/>
    </source>
</evidence>
<dbReference type="InterPro" id="IPR013032">
    <property type="entry name" value="EGF-like_CS"/>
</dbReference>
<keyword evidence="16 27" id="KW-1015">Disulfide bond</keyword>
<organism evidence="30 31">
    <name type="scientific">Lasius niger</name>
    <name type="common">Black garden ant</name>
    <dbReference type="NCBI Taxonomy" id="67767"/>
    <lineage>
        <taxon>Eukaryota</taxon>
        <taxon>Metazoa</taxon>
        <taxon>Ecdysozoa</taxon>
        <taxon>Arthropoda</taxon>
        <taxon>Hexapoda</taxon>
        <taxon>Insecta</taxon>
        <taxon>Pterygota</taxon>
        <taxon>Neoptera</taxon>
        <taxon>Endopterygota</taxon>
        <taxon>Hymenoptera</taxon>
        <taxon>Apocrita</taxon>
        <taxon>Aculeata</taxon>
        <taxon>Formicoidea</taxon>
        <taxon>Formicidae</taxon>
        <taxon>Formicinae</taxon>
        <taxon>Lasius</taxon>
        <taxon>Lasius</taxon>
    </lineage>
</organism>
<dbReference type="Pfam" id="PF00431">
    <property type="entry name" value="CUB"/>
    <property type="match status" value="20"/>
</dbReference>
<evidence type="ECO:0000256" key="26">
    <source>
        <dbReference type="PROSITE-ProRule" id="PRU00059"/>
    </source>
</evidence>
<dbReference type="CDD" id="cd00054">
    <property type="entry name" value="EGF_CA"/>
    <property type="match status" value="5"/>
</dbReference>
<feature type="domain" description="CUB" evidence="28">
    <location>
        <begin position="497"/>
        <end position="612"/>
    </location>
</feature>
<evidence type="ECO:0000256" key="18">
    <source>
        <dbReference type="ARBA" id="ARBA00023180"/>
    </source>
</evidence>
<dbReference type="FunFam" id="2.60.120.290:FF:000013">
    <property type="entry name" value="Membrane frizzled-related protein"/>
    <property type="match status" value="8"/>
</dbReference>
<dbReference type="GO" id="GO:0005886">
    <property type="term" value="C:plasma membrane"/>
    <property type="evidence" value="ECO:0007669"/>
    <property type="project" value="UniProtKB-SubCell"/>
</dbReference>
<keyword evidence="13" id="KW-0653">Protein transport</keyword>
<evidence type="ECO:0000256" key="16">
    <source>
        <dbReference type="ARBA" id="ARBA00023157"/>
    </source>
</evidence>
<dbReference type="PROSITE" id="PS01186">
    <property type="entry name" value="EGF_2"/>
    <property type="match status" value="2"/>
</dbReference>
<dbReference type="PROSITE" id="PS00022">
    <property type="entry name" value="EGF_1"/>
    <property type="match status" value="4"/>
</dbReference>
<feature type="domain" description="CUB" evidence="28">
    <location>
        <begin position="2856"/>
        <end position="2965"/>
    </location>
</feature>
<dbReference type="Pfam" id="PF12661">
    <property type="entry name" value="hEGF"/>
    <property type="match status" value="1"/>
</dbReference>
<keyword evidence="31" id="KW-1185">Reference proteome</keyword>
<evidence type="ECO:0000256" key="17">
    <source>
        <dbReference type="ARBA" id="ARBA00023166"/>
    </source>
</evidence>
<dbReference type="InterPro" id="IPR000742">
    <property type="entry name" value="EGF"/>
</dbReference>
<dbReference type="Pfam" id="PF00008">
    <property type="entry name" value="EGF"/>
    <property type="match status" value="3"/>
</dbReference>
<dbReference type="CDD" id="cd00041">
    <property type="entry name" value="CUB"/>
    <property type="match status" value="20"/>
</dbReference>
<feature type="domain" description="CUB" evidence="28">
    <location>
        <begin position="968"/>
        <end position="1080"/>
    </location>
</feature>
<dbReference type="SMART" id="SM00181">
    <property type="entry name" value="EGF"/>
    <property type="match status" value="8"/>
</dbReference>
<feature type="domain" description="CUB" evidence="28">
    <location>
        <begin position="1429"/>
        <end position="1541"/>
    </location>
</feature>
<dbReference type="InterPro" id="IPR018097">
    <property type="entry name" value="EGF_Ca-bd_CS"/>
</dbReference>
<keyword evidence="5 27" id="KW-0245">EGF-like domain</keyword>
<dbReference type="GO" id="GO:0005768">
    <property type="term" value="C:endosome"/>
    <property type="evidence" value="ECO:0007669"/>
    <property type="project" value="UniProtKB-SubCell"/>
</dbReference>
<dbReference type="FunFam" id="2.10.25.10:FF:000429">
    <property type="entry name" value="Cubilin"/>
    <property type="match status" value="1"/>
</dbReference>
<comment type="caution">
    <text evidence="30">The sequence shown here is derived from an EMBL/GenBank/DDBJ whole genome shotgun (WGS) entry which is preliminary data.</text>
</comment>
<keyword evidence="11" id="KW-0677">Repeat</keyword>
<feature type="domain" description="CUB" evidence="28">
    <location>
        <begin position="849"/>
        <end position="962"/>
    </location>
</feature>
<dbReference type="SMART" id="SM00179">
    <property type="entry name" value="EGF_CA"/>
    <property type="match status" value="7"/>
</dbReference>
<evidence type="ECO:0000256" key="14">
    <source>
        <dbReference type="ARBA" id="ARBA00023098"/>
    </source>
</evidence>
<dbReference type="PROSITE" id="PS00010">
    <property type="entry name" value="ASX_HYDROXYL"/>
    <property type="match status" value="2"/>
</dbReference>
<evidence type="ECO:0000256" key="20">
    <source>
        <dbReference type="ARBA" id="ARBA00023228"/>
    </source>
</evidence>
<proteinExistence type="predicted"/>
<keyword evidence="14" id="KW-0443">Lipid metabolism</keyword>
<name>A0A0J7KUZ3_LASNI</name>
<evidence type="ECO:0000256" key="8">
    <source>
        <dbReference type="ARBA" id="ARBA00022628"/>
    </source>
</evidence>
<evidence type="ECO:0000256" key="22">
    <source>
        <dbReference type="ARBA" id="ARBA00023765"/>
    </source>
</evidence>
<dbReference type="PROSITE" id="PS01187">
    <property type="entry name" value="EGF_CA"/>
    <property type="match status" value="1"/>
</dbReference>
<evidence type="ECO:0000256" key="24">
    <source>
        <dbReference type="ARBA" id="ARBA00049611"/>
    </source>
</evidence>
<feature type="domain" description="CUB" evidence="28">
    <location>
        <begin position="1084"/>
        <end position="1195"/>
    </location>
</feature>
<dbReference type="PROSITE" id="PS01180">
    <property type="entry name" value="CUB"/>
    <property type="match status" value="21"/>
</dbReference>
<dbReference type="Pfam" id="PF07645">
    <property type="entry name" value="EGF_CA"/>
    <property type="match status" value="2"/>
</dbReference>
<keyword evidence="19" id="KW-0753">Steroid metabolism</keyword>
<evidence type="ECO:0000256" key="6">
    <source>
        <dbReference type="ARBA" id="ARBA00022548"/>
    </source>
</evidence>
<keyword evidence="8" id="KW-0846">Cobalamin</keyword>
<dbReference type="OrthoDB" id="10009301at2759"/>
<dbReference type="InterPro" id="IPR024731">
    <property type="entry name" value="NELL2-like_EGF"/>
</dbReference>
<dbReference type="Gene3D" id="2.10.25.10">
    <property type="entry name" value="Laminin"/>
    <property type="match status" value="7"/>
</dbReference>
<feature type="domain" description="CUB" evidence="28">
    <location>
        <begin position="2506"/>
        <end position="2614"/>
    </location>
</feature>
<dbReference type="InterPro" id="IPR000152">
    <property type="entry name" value="EGF-type_Asp/Asn_hydroxyl_site"/>
</dbReference>
<evidence type="ECO:0000256" key="1">
    <source>
        <dbReference type="ARBA" id="ARBA00004177"/>
    </source>
</evidence>
<comment type="caution">
    <text evidence="27">Lacks conserved residue(s) required for the propagation of feature annotation.</text>
</comment>
<evidence type="ECO:0000256" key="3">
    <source>
        <dbReference type="ARBA" id="ARBA00022448"/>
    </source>
</evidence>
<evidence type="ECO:0000313" key="30">
    <source>
        <dbReference type="EMBL" id="KMQ94064.1"/>
    </source>
</evidence>
<evidence type="ECO:0000256" key="10">
    <source>
        <dbReference type="ARBA" id="ARBA00022729"/>
    </source>
</evidence>
<feature type="domain" description="EGF-like" evidence="29">
    <location>
        <begin position="146"/>
        <end position="182"/>
    </location>
</feature>
<dbReference type="GO" id="GO:0005765">
    <property type="term" value="C:lysosomal membrane"/>
    <property type="evidence" value="ECO:0007669"/>
    <property type="project" value="UniProtKB-SubCell"/>
</dbReference>
<keyword evidence="15" id="KW-0472">Membrane</keyword>
<feature type="domain" description="CUB" evidence="28">
    <location>
        <begin position="728"/>
        <end position="845"/>
    </location>
</feature>
<evidence type="ECO:0000313" key="31">
    <source>
        <dbReference type="Proteomes" id="UP000036403"/>
    </source>
</evidence>
<feature type="disulfide bond" evidence="27">
    <location>
        <begin position="215"/>
        <end position="224"/>
    </location>
</feature>
<evidence type="ECO:0000256" key="19">
    <source>
        <dbReference type="ARBA" id="ARBA00023221"/>
    </source>
</evidence>
<dbReference type="EMBL" id="LBMM01003019">
    <property type="protein sequence ID" value="KMQ94064.1"/>
    <property type="molecule type" value="Genomic_DNA"/>
</dbReference>
<comment type="subunit">
    <text evidence="25">Interacts with AMN. Component of the cubam complex composed of one CUBN trimer and one AMN chain. The cubam complex can dimerize. Interacts with LRP2 in a dual-receptor complex in a calcium-dependent manner. Found in a complex with PID1/PCLI1, LRP1 and CUBNI. Interacts with LRP1 and PID1/PCLI1.</text>
</comment>
<feature type="domain" description="CUB" evidence="28">
    <location>
        <begin position="2266"/>
        <end position="2378"/>
    </location>
</feature>
<evidence type="ECO:0000256" key="7">
    <source>
        <dbReference type="ARBA" id="ARBA00022553"/>
    </source>
</evidence>
<keyword evidence="4" id="KW-1003">Cell membrane</keyword>
<evidence type="ECO:0000256" key="4">
    <source>
        <dbReference type="ARBA" id="ARBA00022475"/>
    </source>
</evidence>
<evidence type="ECO:0000259" key="28">
    <source>
        <dbReference type="PROSITE" id="PS01180"/>
    </source>
</evidence>
<dbReference type="PANTHER" id="PTHR24251">
    <property type="entry name" value="OVOCHYMASE-RELATED"/>
    <property type="match status" value="1"/>
</dbReference>
<evidence type="ECO:0000256" key="2">
    <source>
        <dbReference type="ARBA" id="ARBA00004202"/>
    </source>
</evidence>
<dbReference type="Pfam" id="PF12947">
    <property type="entry name" value="EGF_3"/>
    <property type="match status" value="1"/>
</dbReference>
<feature type="domain" description="EGF-like" evidence="29">
    <location>
        <begin position="455"/>
        <end position="491"/>
    </location>
</feature>
<protein>
    <recommendedName>
        <fullName evidence="23">Cubilin</fullName>
    </recommendedName>
</protein>
<feature type="domain" description="CUB" evidence="28">
    <location>
        <begin position="1904"/>
        <end position="2021"/>
    </location>
</feature>
<evidence type="ECO:0000256" key="13">
    <source>
        <dbReference type="ARBA" id="ARBA00022927"/>
    </source>
</evidence>
<feature type="disulfide bond" evidence="27">
    <location>
        <begin position="481"/>
        <end position="490"/>
    </location>
</feature>
<dbReference type="GO" id="GO:0008203">
    <property type="term" value="P:cholesterol metabolic process"/>
    <property type="evidence" value="ECO:0007669"/>
    <property type="project" value="UniProtKB-KW"/>
</dbReference>
<feature type="disulfide bond" evidence="26">
    <location>
        <begin position="1542"/>
        <end position="1569"/>
    </location>
</feature>
<feature type="domain" description="CUB" evidence="28">
    <location>
        <begin position="1542"/>
        <end position="1664"/>
    </location>
</feature>
<dbReference type="PROSITE" id="PS50026">
    <property type="entry name" value="EGF_3"/>
    <property type="match status" value="5"/>
</dbReference>
<dbReference type="FunFam" id="2.10.25.10:FF:000143">
    <property type="entry name" value="Protein crumbs 1"/>
    <property type="match status" value="1"/>
</dbReference>
<evidence type="ECO:0000259" key="29">
    <source>
        <dbReference type="PROSITE" id="PS50026"/>
    </source>
</evidence>
<gene>
    <name evidence="30" type="ORF">RF55_5800</name>
</gene>
<feature type="domain" description="EGF-like" evidence="29">
    <location>
        <begin position="364"/>
        <end position="411"/>
    </location>
</feature>
<dbReference type="SMART" id="SM00042">
    <property type="entry name" value="CUB"/>
    <property type="match status" value="20"/>
</dbReference>
<reference evidence="30 31" key="1">
    <citation type="submission" date="2015-04" db="EMBL/GenBank/DDBJ databases">
        <title>Lasius niger genome sequencing.</title>
        <authorList>
            <person name="Konorov E.A."/>
            <person name="Nikitin M.A."/>
            <person name="Kirill M.V."/>
            <person name="Chang P."/>
        </authorList>
    </citation>
    <scope>NUCLEOTIDE SEQUENCE [LARGE SCALE GENOMIC DNA]</scope>
    <source>
        <tissue evidence="30">Whole</tissue>
    </source>
</reference>
<feature type="disulfide bond" evidence="27">
    <location>
        <begin position="172"/>
        <end position="181"/>
    </location>
</feature>
<feature type="domain" description="CUB" evidence="28">
    <location>
        <begin position="1668"/>
        <end position="1777"/>
    </location>
</feature>
<feature type="domain" description="CUB" evidence="28">
    <location>
        <begin position="2739"/>
        <end position="2854"/>
    </location>
</feature>
<dbReference type="FunFam" id="2.10.25.10:FF:000260">
    <property type="entry name" value="Notch receptor 4"/>
    <property type="match status" value="1"/>
</dbReference>
<dbReference type="PANTHER" id="PTHR24251:SF30">
    <property type="entry name" value="MEMBRANE FRIZZLED-RELATED PROTEIN"/>
    <property type="match status" value="1"/>
</dbReference>
<keyword evidence="7" id="KW-0597">Phosphoprotein</keyword>
<evidence type="ECO:0000256" key="11">
    <source>
        <dbReference type="ARBA" id="ARBA00022737"/>
    </source>
</evidence>
<dbReference type="InterPro" id="IPR000859">
    <property type="entry name" value="CUB_dom"/>
</dbReference>
<dbReference type="Gene3D" id="2.60.120.290">
    <property type="entry name" value="Spermadhesin, CUB domain"/>
    <property type="match status" value="20"/>
</dbReference>
<dbReference type="InterPro" id="IPR035914">
    <property type="entry name" value="Sperma_CUB_dom_sf"/>
</dbReference>
<dbReference type="Proteomes" id="UP000036403">
    <property type="component" value="Unassembled WGS sequence"/>
</dbReference>
<feature type="domain" description="CUB" evidence="28">
    <location>
        <begin position="1196"/>
        <end position="1311"/>
    </location>
</feature>
<evidence type="ECO:0000256" key="12">
    <source>
        <dbReference type="ARBA" id="ARBA00022753"/>
    </source>
</evidence>
<feature type="domain" description="EGF-like" evidence="29">
    <location>
        <begin position="417"/>
        <end position="453"/>
    </location>
</feature>
<evidence type="ECO:0000256" key="23">
    <source>
        <dbReference type="ARBA" id="ARBA00023878"/>
    </source>
</evidence>
<sequence length="2965" mass="331293">MRNAGLESICYDLSFRQEFNESARPVLESQDGHLVISSAKDRNITLKIIGGGYVNVNEINLLHVASAAQNATRVIDRWRMGYLAEMESSLHQLTTIVTGSTGLQRRVALLERSIDVNGTIRAGNRSRIYPLKVLEDSLRAMQTLLRENECQSNPCQNGGTCEDLYDAYQCHCSSNWEGPNCMTDVNECARFLGTELGCQNGATCRNLPGSYRCDCLPGWFGLHCTQKTSICNSENSEALCGEHGVCIAKSSSPLGYTCICDQGWESDGTSPACTKDVDECAAYHPPCSVNPPVSCHNTRGSFACGACPHGYSGNGYYCTDIDECLINNGGCSTSPYVQCMNTMGSRVCGPCPSGYRGDGVSCIFVGGCAINNGGCHPFATCSENPSLTSSYVLCRCPPGYIGNGMGPNGCQLTDVSVNTACSNNPCVHGACVPNGANGFTCTCNPGYSGTICNIPADPCSPNPCRNNGICVVLNGQATCQCTSSFTGNRCETPRQSCGGVSRNPMGTLQFPMGGSTYQHGLSCAWVLITESSKVLNVTFTAFNLEQSTDCKFDFLQIHDGRNAGSQVINRFCGNALPNGNGNIVSSHNSLYLWFHSDSSISHDGFTFHWNSIDPVCGGVLEDNYGTITSPGSPGRYPPNRDCFWRIAVTDLSRRIQFHFGQLMLEEHCEADYVEIYNGPNRLSQLLGRYCGSDIPPAIKSSSNTLVVVFKSDWSYELEGFTLSYDTLCGGEFHEETGILKSPFYPNAYHGSRTCIYEIVQPLNKGIVLTIEDMDIEGREPPDCYYDYVEIYDGDNENATKLATLCGEEEHIPDSPYYSTHNFMYIKFTTDSSIEGRGFKANYTTIDRRCGGLLKESTGMIQPPVENGFYADNEQCIWTIQAPPGYVIQLTWLSFNLESHTNCVHDYVNIYENYTSPNEDIIATYCGGTKPPDLLTQERTLTILFHTDSSITLDGFVATYVFVDVTKVCGGRYSKSNGLIRSPNYPEYYPSQKDCVWIIEAQNRHRIVLTVNHFELEKHTNCAFDYLEIRNGGYDSAPLIGKFCGTEIPTEIPSQTNQMYIRFVSDFSRSLQGFEIQWDSTTEGCGGMMTTVTGDIMSPNYPEPYSSNADCYWKIAVAAGSLVQIVIVDLDLEDHDKCRYDFIEIFEGISRRTNGRRYCGTTYPNIIQSKSNQMTIRFRSDYSNPARGFHLKYETQCYNKLHGYYGVIESPNFPNKYEHSINCSWTIEAPIGNTINLTFSHFDLERGTLQSCTYDYLRIMEGDEDNPNTELGQFCGNELPSKIHSLQHQVFITFITDSYIAFNGFRLEWTVHGCGGQLNKPYDTFTSPGYPSAYPMNIVCEWLIEVDYTHSIELTLHEVNTEKRKGCYFDKVQIYGGNDADAPKLAELCYSEKPVIYTSPGNRMFVKFQSDVSYAGRGFNASYRSVPIECGGKFTTDSGIIHSTNYPQNYPHGQNCEWLLEVDRNHIVNLTFLDFDMENSRNCTDDYVKIFDGPTKDDPLLGTHCRNQLPPSYVSTGNQMLVTMRTDYMISAKGFKAQYVRACGARIIVKDYGFLTPSTGYTDIHDDTNCTWTLTAENPADHVTITFTHMEIDPAGFSEMEPSLGPCYWDSVQIFEGDSTDGPLLGKWCNNVTPPPITSTGSSLTLHLFVRYEFAGHFVASYSVLNTACGGTYTSEQGMITSPGYPNSYPLNAECVWILNTSPGSRITLSFSVFDIESSENCDLDYLEIREDSGIGKLISVSCGKDIAAITSSSKLWIKFKSDDSGTAKGFVGEYNFIGGNELEGPTGRITSPLYPMPYRRVATFSWRITVEMNSIIRIEFTDLLIENIGELCISNVKIYDGYDNEAPSLLEVCGYTLPDPIQSSSNVIYITMSTNYFRQGNWFDLTWLQIPRDISEDNKEIKYCGGNLTDPNGVIEYDNSTYVRAISTWRFTCEWVVTVKPGRTIKVEIIDMSIKEMPDHSCGDNYLLLKNGDGMLSPLLGNGKYCGNVIPPELETTGNRLYVKVAVTGYQYRFKLTYREVSMSCGGEFVFSNKQKRWEISSPNYPNIPPTYAECTWTATAPAGERLSIHFLERFDLSYSENCEREYIEIRDGGTDGSKFMGRYCKDVAPSSMSTTGNMIYVYYYTDLPEPKNGFKAAITSGEVCGGILRSTSGVIASPNYPHPYPANQTCSWLIVGPTDHTIKLQFRDINFPGFRRCHLTDHVKIAEKLAENDTISEIGTYCGLQKPDVIETSTNEAYVYFESDNREYINYRGFSLNFTASRETCGGLLTAMSGTIKSLGYPNPRTRPRHCNWRIKLPMGYQVVVNILDIDIVNDPGPAQVGYALSFYNDFGFKSKIKILGQSASSTEEIRSSSNTMIINYWSSAGHRGFKLQYTAQAPAPCGGILRQLEGNITGPTSLPFNQSSYVCFWTLEPPESMTTIYDNRLTLTIKVVGYLGRSENRVNLIREHCIYPKYIELLDTGMLCGNITKPKYLRSPKMVNTLRIMNGTYGEQMNFNLQYQWQACGGILRGPAHTIRPPKNISYPINCVWFLNYPDGETIKLTFTKLELENNCDKNYLIVKNHGAIGPQVAKHCLHAESELQKYNINSISNQLWIEYYASENQSDFEINAEPVNTGCGGSLRGRSREIRSPEFPKQYPNNGECTWEIIGDNGYHIGLTFVDRFNLETSPNCEKDYVQVFDWIIEDGNNDNGEWKSLGKGCGRNTPAPFNSTSNRMKVIFHSNEAIQSDGFRAVWNENCGGIFKATEKVNIIQSPSYPNFYPPNAFCNYTIVAPDEDIIVEFTDFQLERGHGDCRFDNVTVISDTLPMIEMENVESYCGNNKPPLLRSISPMQIIFMTDKYGQRSGFQFKYFLNKCGGIITHPAELKPLMHGEEYFGRMNCTWIIKAPQGKSVLIRFEKFVLEFSTSCYFDNVAVYEGTLVKPDKRIALVCGNLTEHLPTFKSESNSMVVNFNADSSRHFAGFTA</sequence>
<keyword evidence="3" id="KW-0813">Transport</keyword>
<evidence type="ECO:0000256" key="25">
    <source>
        <dbReference type="ARBA" id="ARBA00049703"/>
    </source>
</evidence>
<dbReference type="FunFam" id="2.60.120.290:FF:000060">
    <property type="entry name" value="Cubilin homolog"/>
    <property type="match status" value="1"/>
</dbReference>
<dbReference type="InterPro" id="IPR001881">
    <property type="entry name" value="EGF-like_Ca-bd_dom"/>
</dbReference>
<dbReference type="GO" id="GO:0015031">
    <property type="term" value="P:protein transport"/>
    <property type="evidence" value="ECO:0007669"/>
    <property type="project" value="UniProtKB-KW"/>
</dbReference>
<keyword evidence="17" id="KW-1207">Sterol metabolism</keyword>
<feature type="disulfide bond" evidence="27">
    <location>
        <begin position="443"/>
        <end position="452"/>
    </location>
</feature>
<keyword evidence="10" id="KW-0732">Signal</keyword>